<evidence type="ECO:0000256" key="1">
    <source>
        <dbReference type="SAM" id="MobiDB-lite"/>
    </source>
</evidence>
<proteinExistence type="predicted"/>
<comment type="caution">
    <text evidence="2">The sequence shown here is derived from an EMBL/GenBank/DDBJ whole genome shotgun (WGS) entry which is preliminary data.</text>
</comment>
<dbReference type="Proteomes" id="UP000039021">
    <property type="component" value="Unassembled WGS sequence"/>
</dbReference>
<gene>
    <name evidence="2" type="ORF">ERS007739_03072</name>
</gene>
<name>A0A916LCX1_MYCTX</name>
<reference evidence="3" key="1">
    <citation type="submission" date="2015-03" db="EMBL/GenBank/DDBJ databases">
        <authorList>
            <consortium name="Pathogen Informatics"/>
        </authorList>
    </citation>
    <scope>NUCLEOTIDE SEQUENCE [LARGE SCALE GENOMIC DNA]</scope>
    <source>
        <strain evidence="3">N09902308</strain>
    </source>
</reference>
<organism evidence="2 3">
    <name type="scientific">Mycobacterium tuberculosis</name>
    <dbReference type="NCBI Taxonomy" id="1773"/>
    <lineage>
        <taxon>Bacteria</taxon>
        <taxon>Bacillati</taxon>
        <taxon>Actinomycetota</taxon>
        <taxon>Actinomycetes</taxon>
        <taxon>Mycobacteriales</taxon>
        <taxon>Mycobacteriaceae</taxon>
        <taxon>Mycobacterium</taxon>
        <taxon>Mycobacterium tuberculosis complex</taxon>
    </lineage>
</organism>
<feature type="region of interest" description="Disordered" evidence="1">
    <location>
        <begin position="20"/>
        <end position="41"/>
    </location>
</feature>
<feature type="compositionally biased region" description="Basic and acidic residues" evidence="1">
    <location>
        <begin position="21"/>
        <end position="41"/>
    </location>
</feature>
<dbReference type="AlphaFoldDB" id="A0A916LCX1"/>
<sequence length="41" mass="4578">MNPSTPGCLRITDQTEVVQHGPEHIDGDRTRLHEAGARLRI</sequence>
<evidence type="ECO:0000313" key="2">
    <source>
        <dbReference type="EMBL" id="COY77918.1"/>
    </source>
</evidence>
<accession>A0A916LCX1</accession>
<evidence type="ECO:0000313" key="3">
    <source>
        <dbReference type="Proteomes" id="UP000039021"/>
    </source>
</evidence>
<protein>
    <submittedName>
        <fullName evidence="2">Uncharacterized protein</fullName>
    </submittedName>
</protein>
<dbReference type="EMBL" id="CSBK01001524">
    <property type="protein sequence ID" value="COY77918.1"/>
    <property type="molecule type" value="Genomic_DNA"/>
</dbReference>